<proteinExistence type="predicted"/>
<evidence type="ECO:0000256" key="1">
    <source>
        <dbReference type="SAM" id="Phobius"/>
    </source>
</evidence>
<feature type="transmembrane region" description="Helical" evidence="1">
    <location>
        <begin position="86"/>
        <end position="114"/>
    </location>
</feature>
<dbReference type="Pfam" id="PF22564">
    <property type="entry name" value="HAAS"/>
    <property type="match status" value="1"/>
</dbReference>
<dbReference type="Proteomes" id="UP000019249">
    <property type="component" value="Unassembled WGS sequence"/>
</dbReference>
<protein>
    <recommendedName>
        <fullName evidence="4">DUF1700 domain-containing protein</fullName>
    </recommendedName>
</protein>
<organism evidence="2 3">
    <name type="scientific">Listeria floridensis FSL S10-1187</name>
    <dbReference type="NCBI Taxonomy" id="1265817"/>
    <lineage>
        <taxon>Bacteria</taxon>
        <taxon>Bacillati</taxon>
        <taxon>Bacillota</taxon>
        <taxon>Bacilli</taxon>
        <taxon>Bacillales</taxon>
        <taxon>Listeriaceae</taxon>
        <taxon>Listeria</taxon>
    </lineage>
</organism>
<sequence>MNKQSFLKQLQKAFAGLPKEEREELLQYYEEYLNNPDFEEKTLDDIQAEIGTPDQIAQAYLEANSEIELEKQAYNRMRRLGFLKQATIFIGFTLLALILSSIFISSLVGIVLLALDVWVFQQLQVFQIFAAVFLLGLIYLTFLIIKHLYSMYHTRKGRFS</sequence>
<comment type="caution">
    <text evidence="2">The sequence shown here is derived from an EMBL/GenBank/DDBJ whole genome shotgun (WGS) entry which is preliminary data.</text>
</comment>
<keyword evidence="1" id="KW-0472">Membrane</keyword>
<dbReference type="EMBL" id="AODF01000004">
    <property type="protein sequence ID" value="EUJ33489.1"/>
    <property type="molecule type" value="Genomic_DNA"/>
</dbReference>
<name>A0ABN0RHV5_9LIST</name>
<keyword evidence="3" id="KW-1185">Reference proteome</keyword>
<feature type="transmembrane region" description="Helical" evidence="1">
    <location>
        <begin position="126"/>
        <end position="149"/>
    </location>
</feature>
<evidence type="ECO:0000313" key="2">
    <source>
        <dbReference type="EMBL" id="EUJ33489.1"/>
    </source>
</evidence>
<evidence type="ECO:0008006" key="4">
    <source>
        <dbReference type="Google" id="ProtNLM"/>
    </source>
</evidence>
<dbReference type="RefSeq" id="WP_036096207.1">
    <property type="nucleotide sequence ID" value="NZ_AODF01000004.1"/>
</dbReference>
<reference evidence="2 3" key="1">
    <citation type="journal article" date="2014" name="Int. J. Syst. Evol. Microbiol.">
        <title>Listeria floridensis sp. nov., Listeria aquatica sp. nov., Listeria cornellensis sp. nov., Listeria riparia sp. nov. and Listeria grandensis sp. nov., from agricultural and natural environments.</title>
        <authorList>
            <person name="den Bakker H.C."/>
            <person name="Warchocki S."/>
            <person name="Wright E.M."/>
            <person name="Allred A.F."/>
            <person name="Ahlstrom C."/>
            <person name="Manuel C.S."/>
            <person name="Stasiewicz M.J."/>
            <person name="Burrell A."/>
            <person name="Roof S."/>
            <person name="Strawn L."/>
            <person name="Fortes E.D."/>
            <person name="Nightingale K.K."/>
            <person name="Kephart D."/>
            <person name="Wiedmann M."/>
        </authorList>
    </citation>
    <scope>NUCLEOTIDE SEQUENCE [LARGE SCALE GENOMIC DNA]</scope>
    <source>
        <strain evidence="2 3">FSL S10-1187</strain>
    </source>
</reference>
<evidence type="ECO:0000313" key="3">
    <source>
        <dbReference type="Proteomes" id="UP000019249"/>
    </source>
</evidence>
<keyword evidence="1" id="KW-0812">Transmembrane</keyword>
<gene>
    <name evidence="2" type="ORF">MFLO_03063</name>
</gene>
<keyword evidence="1" id="KW-1133">Transmembrane helix</keyword>
<accession>A0ABN0RHV5</accession>